<keyword evidence="2" id="KW-1185">Reference proteome</keyword>
<reference evidence="2" key="1">
    <citation type="submission" date="2016-10" db="EMBL/GenBank/DDBJ databases">
        <authorList>
            <person name="Varghese N."/>
            <person name="Submissions S."/>
        </authorList>
    </citation>
    <scope>NUCLEOTIDE SEQUENCE [LARGE SCALE GENOMIC DNA]</scope>
    <source>
        <strain evidence="2">DSM 1565</strain>
    </source>
</reference>
<name>A0A1I7NBZ5_9HYPH</name>
<dbReference type="RefSeq" id="WP_092866712.1">
    <property type="nucleotide sequence ID" value="NZ_FPCH01000002.1"/>
</dbReference>
<organism evidence="1 2">
    <name type="scientific">Hyphomicrobium facile</name>
    <dbReference type="NCBI Taxonomy" id="51670"/>
    <lineage>
        <taxon>Bacteria</taxon>
        <taxon>Pseudomonadati</taxon>
        <taxon>Pseudomonadota</taxon>
        <taxon>Alphaproteobacteria</taxon>
        <taxon>Hyphomicrobiales</taxon>
        <taxon>Hyphomicrobiaceae</taxon>
        <taxon>Hyphomicrobium</taxon>
    </lineage>
</organism>
<protein>
    <submittedName>
        <fullName evidence="1">Uncharacterized protein</fullName>
    </submittedName>
</protein>
<dbReference type="OrthoDB" id="7933540at2"/>
<proteinExistence type="predicted"/>
<dbReference type="AlphaFoldDB" id="A0A1I7NBZ5"/>
<accession>A0A1I7NBZ5</accession>
<dbReference type="STRING" id="51670.SAMN04488557_1514"/>
<evidence type="ECO:0000313" key="1">
    <source>
        <dbReference type="EMBL" id="SFV32200.1"/>
    </source>
</evidence>
<dbReference type="EMBL" id="FPCH01000002">
    <property type="protein sequence ID" value="SFV32200.1"/>
    <property type="molecule type" value="Genomic_DNA"/>
</dbReference>
<sequence>MRKKAVNHVYDVLKAVCELEKDLKAAPIYLDIAQRDECTRHLREARHQLHQVLNEVCASDFRNRKVAA</sequence>
<dbReference type="Proteomes" id="UP000199423">
    <property type="component" value="Unassembled WGS sequence"/>
</dbReference>
<evidence type="ECO:0000313" key="2">
    <source>
        <dbReference type="Proteomes" id="UP000199423"/>
    </source>
</evidence>
<gene>
    <name evidence="1" type="ORF">SAMN04488557_1514</name>
</gene>